<dbReference type="AlphaFoldDB" id="A0A382HBH2"/>
<protein>
    <submittedName>
        <fullName evidence="1">Uncharacterized protein</fullName>
    </submittedName>
</protein>
<organism evidence="1">
    <name type="scientific">marine metagenome</name>
    <dbReference type="NCBI Taxonomy" id="408172"/>
    <lineage>
        <taxon>unclassified sequences</taxon>
        <taxon>metagenomes</taxon>
        <taxon>ecological metagenomes</taxon>
    </lineage>
</organism>
<accession>A0A382HBH2</accession>
<evidence type="ECO:0000313" key="1">
    <source>
        <dbReference type="EMBL" id="SVB84684.1"/>
    </source>
</evidence>
<sequence>MIRLGKYWKPIYKYFTSVGNSEQYYTEYTCKFCGMLLSNDHGREDPQPIICDHLT</sequence>
<dbReference type="EMBL" id="UINC01060310">
    <property type="protein sequence ID" value="SVB84684.1"/>
    <property type="molecule type" value="Genomic_DNA"/>
</dbReference>
<name>A0A382HBH2_9ZZZZ</name>
<reference evidence="1" key="1">
    <citation type="submission" date="2018-05" db="EMBL/GenBank/DDBJ databases">
        <authorList>
            <person name="Lanie J.A."/>
            <person name="Ng W.-L."/>
            <person name="Kazmierczak K.M."/>
            <person name="Andrzejewski T.M."/>
            <person name="Davidsen T.M."/>
            <person name="Wayne K.J."/>
            <person name="Tettelin H."/>
            <person name="Glass J.I."/>
            <person name="Rusch D."/>
            <person name="Podicherti R."/>
            <person name="Tsui H.-C.T."/>
            <person name="Winkler M.E."/>
        </authorList>
    </citation>
    <scope>NUCLEOTIDE SEQUENCE</scope>
</reference>
<proteinExistence type="predicted"/>
<gene>
    <name evidence="1" type="ORF">METZ01_LOCUS237538</name>
</gene>
<feature type="non-terminal residue" evidence="1">
    <location>
        <position position="55"/>
    </location>
</feature>